<dbReference type="AlphaFoldDB" id="A0A1U7XUY1"/>
<feature type="region of interest" description="Disordered" evidence="1">
    <location>
        <begin position="18"/>
        <end position="37"/>
    </location>
</feature>
<gene>
    <name evidence="3" type="primary">LOC104240320</name>
</gene>
<dbReference type="GeneID" id="104240320"/>
<evidence type="ECO:0000256" key="1">
    <source>
        <dbReference type="SAM" id="MobiDB-lite"/>
    </source>
</evidence>
<protein>
    <submittedName>
        <fullName evidence="3">Uncharacterized protein LOC104240320</fullName>
    </submittedName>
</protein>
<dbReference type="OrthoDB" id="1302463at2759"/>
<reference evidence="3" key="2">
    <citation type="submission" date="2025-08" db="UniProtKB">
        <authorList>
            <consortium name="RefSeq"/>
        </authorList>
    </citation>
    <scope>IDENTIFICATION</scope>
    <source>
        <tissue evidence="3">Leaf</tissue>
    </source>
</reference>
<accession>A0A1U7XUY1</accession>
<reference evidence="2" key="1">
    <citation type="journal article" date="2013" name="Genome Biol.">
        <title>Reference genomes and transcriptomes of Nicotiana sylvestris and Nicotiana tomentosiformis.</title>
        <authorList>
            <person name="Sierro N."/>
            <person name="Battey J.N."/>
            <person name="Ouadi S."/>
            <person name="Bovet L."/>
            <person name="Goepfert S."/>
            <person name="Bakaher N."/>
            <person name="Peitsch M.C."/>
            <person name="Ivanov N.V."/>
        </authorList>
    </citation>
    <scope>NUCLEOTIDE SEQUENCE [LARGE SCALE GENOMIC DNA]</scope>
</reference>
<name>A0A1U7XUY1_NICSY</name>
<dbReference type="PANTHER" id="PTHR47592:SF24">
    <property type="entry name" value="BNACNNG30200D PROTEIN"/>
    <property type="match status" value="1"/>
</dbReference>
<evidence type="ECO:0000313" key="3">
    <source>
        <dbReference type="RefSeq" id="XP_009793451.1"/>
    </source>
</evidence>
<dbReference type="RefSeq" id="XP_009793451.1">
    <property type="nucleotide sequence ID" value="XM_009795149.1"/>
</dbReference>
<dbReference type="KEGG" id="nsy:104240320"/>
<dbReference type="Proteomes" id="UP000189701">
    <property type="component" value="Unplaced"/>
</dbReference>
<dbReference type="eggNOG" id="ENOG502S012">
    <property type="taxonomic scope" value="Eukaryota"/>
</dbReference>
<feature type="compositionally biased region" description="Basic residues" evidence="1">
    <location>
        <begin position="240"/>
        <end position="249"/>
    </location>
</feature>
<evidence type="ECO:0000313" key="2">
    <source>
        <dbReference type="Proteomes" id="UP000189701"/>
    </source>
</evidence>
<keyword evidence="2" id="KW-1185">Reference proteome</keyword>
<sequence length="262" mass="29859">MANKNGIPSTTVGATTIASSSRTAVPPAEKPGKFSGTNFKGWQQRVFFWLTTLGMQKFTSEEPPVPAADMLDNEKFMVVEAWKQTDFLCKGYILSALEDDLYDVYSAINTSKELWDALEKKYKTEDACLKKFVVAKFLDYKMIDSKTVGTQVQELQLIFYDLIAEGMVVNEAFQVAAMIEKLPHSWRDFKNYLKHKRKEMKLEDLVIRLKIEEDNKTAENKSRGNSTIMGANVVEETTPKSKKRKRPSGKTKEQNKKKFKGN</sequence>
<feature type="region of interest" description="Disordered" evidence="1">
    <location>
        <begin position="217"/>
        <end position="262"/>
    </location>
</feature>
<dbReference type="STRING" id="4096.A0A1U7XUY1"/>
<organism evidence="2 3">
    <name type="scientific">Nicotiana sylvestris</name>
    <name type="common">Wood tobacco</name>
    <name type="synonym">South American tobacco</name>
    <dbReference type="NCBI Taxonomy" id="4096"/>
    <lineage>
        <taxon>Eukaryota</taxon>
        <taxon>Viridiplantae</taxon>
        <taxon>Streptophyta</taxon>
        <taxon>Embryophyta</taxon>
        <taxon>Tracheophyta</taxon>
        <taxon>Spermatophyta</taxon>
        <taxon>Magnoliopsida</taxon>
        <taxon>eudicotyledons</taxon>
        <taxon>Gunneridae</taxon>
        <taxon>Pentapetalae</taxon>
        <taxon>asterids</taxon>
        <taxon>lamiids</taxon>
        <taxon>Solanales</taxon>
        <taxon>Solanaceae</taxon>
        <taxon>Nicotianoideae</taxon>
        <taxon>Nicotianeae</taxon>
        <taxon>Nicotiana</taxon>
    </lineage>
</organism>
<proteinExistence type="predicted"/>
<dbReference type="Pfam" id="PF14223">
    <property type="entry name" value="Retrotran_gag_2"/>
    <property type="match status" value="1"/>
</dbReference>
<dbReference type="PANTHER" id="PTHR47592">
    <property type="entry name" value="PBF68 PROTEIN"/>
    <property type="match status" value="1"/>
</dbReference>